<dbReference type="InterPro" id="IPR020471">
    <property type="entry name" value="AKR"/>
</dbReference>
<dbReference type="InterPro" id="IPR044488">
    <property type="entry name" value="AKR2E"/>
</dbReference>
<dbReference type="InterPro" id="IPR023210">
    <property type="entry name" value="NADP_OxRdtase_dom"/>
</dbReference>
<dbReference type="Pfam" id="PF00248">
    <property type="entry name" value="Aldo_ket_red"/>
    <property type="match status" value="1"/>
</dbReference>
<evidence type="ECO:0000313" key="4">
    <source>
        <dbReference type="RefSeq" id="XP_052757096.1"/>
    </source>
</evidence>
<keyword evidence="1" id="KW-0732">Signal</keyword>
<dbReference type="Proteomes" id="UP001652740">
    <property type="component" value="Unplaced"/>
</dbReference>
<accession>A0ABM3N0J5</accession>
<dbReference type="SUPFAM" id="SSF51430">
    <property type="entry name" value="NAD(P)-linked oxidoreductase"/>
    <property type="match status" value="1"/>
</dbReference>
<dbReference type="PANTHER" id="PTHR11732">
    <property type="entry name" value="ALDO/KETO REDUCTASE"/>
    <property type="match status" value="1"/>
</dbReference>
<evidence type="ECO:0000259" key="2">
    <source>
        <dbReference type="Pfam" id="PF00248"/>
    </source>
</evidence>
<dbReference type="Gene3D" id="3.20.20.100">
    <property type="entry name" value="NADP-dependent oxidoreductase domain"/>
    <property type="match status" value="1"/>
</dbReference>
<protein>
    <submittedName>
        <fullName evidence="4">Aldo-keto reductase AKR2E4-like isoform X1</fullName>
    </submittedName>
</protein>
<feature type="chain" id="PRO_5047512130" evidence="1">
    <location>
        <begin position="22"/>
        <end position="345"/>
    </location>
</feature>
<dbReference type="PRINTS" id="PR00069">
    <property type="entry name" value="ALDKETRDTASE"/>
</dbReference>
<dbReference type="CDD" id="cd19116">
    <property type="entry name" value="AKR_AKR2E1-5"/>
    <property type="match status" value="1"/>
</dbReference>
<dbReference type="GeneID" id="128202093"/>
<dbReference type="RefSeq" id="XP_052757096.1">
    <property type="nucleotide sequence ID" value="XM_052901136.1"/>
</dbReference>
<reference evidence="4" key="1">
    <citation type="submission" date="2025-08" db="UniProtKB">
        <authorList>
            <consortium name="RefSeq"/>
        </authorList>
    </citation>
    <scope>IDENTIFICATION</scope>
    <source>
        <tissue evidence="4">Whole larvae</tissue>
    </source>
</reference>
<gene>
    <name evidence="4" type="primary">LOC128202093</name>
</gene>
<feature type="domain" description="NADP-dependent oxidoreductase" evidence="2">
    <location>
        <begin position="38"/>
        <end position="310"/>
    </location>
</feature>
<dbReference type="PROSITE" id="PS00062">
    <property type="entry name" value="ALDOKETO_REDUCTASE_2"/>
    <property type="match status" value="1"/>
</dbReference>
<proteinExistence type="predicted"/>
<dbReference type="InterPro" id="IPR018170">
    <property type="entry name" value="Aldo/ket_reductase_CS"/>
</dbReference>
<evidence type="ECO:0000313" key="3">
    <source>
        <dbReference type="Proteomes" id="UP001652740"/>
    </source>
</evidence>
<sequence>MELRGRVALLLICHCVQMASAVDVPKLVLNNDREIPAIALGTFLGFGKEGVVKSVDKELRDVVMKAIDLGYRHFDTASVYGTEKEIGEAVQMKISDGAITRDDVFITTKLWNTHHKREQVMQALKESLENLGTNYVDLYLMHWPMGLNDDYSHSDVDYMETWRGMEDAVKLGLAKSIGLSNFNKEQVERVIKEGDIKPAVLQIEVHLQIVQAELVSYAQSQGVIVMGYSPFGSLVTRFGETKPGPKIDDPTLMKIAQKYGKTTPQVVLRWLVDRKIIPIPKTVNPKRLKENIELFDFHLDDDEIELINGFDQHVRYTLPSFWQNHTYYPFEKVDNPIADPFVNKM</sequence>
<organism evidence="3 4">
    <name type="scientific">Galleria mellonella</name>
    <name type="common">Greater wax moth</name>
    <dbReference type="NCBI Taxonomy" id="7137"/>
    <lineage>
        <taxon>Eukaryota</taxon>
        <taxon>Metazoa</taxon>
        <taxon>Ecdysozoa</taxon>
        <taxon>Arthropoda</taxon>
        <taxon>Hexapoda</taxon>
        <taxon>Insecta</taxon>
        <taxon>Pterygota</taxon>
        <taxon>Neoptera</taxon>
        <taxon>Endopterygota</taxon>
        <taxon>Lepidoptera</taxon>
        <taxon>Glossata</taxon>
        <taxon>Ditrysia</taxon>
        <taxon>Pyraloidea</taxon>
        <taxon>Pyralidae</taxon>
        <taxon>Galleriinae</taxon>
        <taxon>Galleria</taxon>
    </lineage>
</organism>
<dbReference type="PIRSF" id="PIRSF000097">
    <property type="entry name" value="AKR"/>
    <property type="match status" value="1"/>
</dbReference>
<name>A0ABM3N0J5_GALME</name>
<feature type="signal peptide" evidence="1">
    <location>
        <begin position="1"/>
        <end position="21"/>
    </location>
</feature>
<keyword evidence="3" id="KW-1185">Reference proteome</keyword>
<evidence type="ECO:0000256" key="1">
    <source>
        <dbReference type="SAM" id="SignalP"/>
    </source>
</evidence>
<dbReference type="PROSITE" id="PS00798">
    <property type="entry name" value="ALDOKETO_REDUCTASE_1"/>
    <property type="match status" value="1"/>
</dbReference>
<dbReference type="PROSITE" id="PS00063">
    <property type="entry name" value="ALDOKETO_REDUCTASE_3"/>
    <property type="match status" value="1"/>
</dbReference>
<dbReference type="InterPro" id="IPR036812">
    <property type="entry name" value="NAD(P)_OxRdtase_dom_sf"/>
</dbReference>